<sequence length="236" mass="27180">MNIKIKPKYEQYWCERNRSSNNNSTKEKTTNEIFVTAASALREGDTILDVGCGDGTLSLYFKDKFRKIYGVEIAEEAARLAQAQGMLPSVMDVNVSLSYRDNTHETIICLEVIEHLLDPGHMLSEIYRVLKPNGQLVLTTPNIRNFRNVCQLIIKGTFPHTTRDEFAWKGIHLNYFTRKDIGTLLKNAGFQRIKFFINQDQFCVSKKRRLVRFLTGEKTFGEWFCGSITVSAFKEF</sequence>
<reference evidence="1 2" key="1">
    <citation type="submission" date="2014-10" db="EMBL/GenBank/DDBJ databases">
        <title>Draft genome of anammox bacterium scalindua brodae, obtained using differential coverage binning of sequence data from two enrichment reactors.</title>
        <authorList>
            <person name="Speth D.R."/>
            <person name="Russ L."/>
            <person name="Kartal B."/>
            <person name="Op den Camp H.J."/>
            <person name="Dutilh B.E."/>
            <person name="Jetten M.S."/>
        </authorList>
    </citation>
    <scope>NUCLEOTIDE SEQUENCE [LARGE SCALE GENOMIC DNA]</scope>
    <source>
        <strain evidence="1">RU1</strain>
    </source>
</reference>
<dbReference type="PANTHER" id="PTHR43861:SF6">
    <property type="entry name" value="METHYLTRANSFERASE TYPE 11"/>
    <property type="match status" value="1"/>
</dbReference>
<accession>A0A0B0ELU3</accession>
<dbReference type="EMBL" id="JRYO01000085">
    <property type="protein sequence ID" value="KHE92961.1"/>
    <property type="molecule type" value="Genomic_DNA"/>
</dbReference>
<name>A0A0B0ELU3_9BACT</name>
<dbReference type="Gene3D" id="3.40.50.150">
    <property type="entry name" value="Vaccinia Virus protein VP39"/>
    <property type="match status" value="1"/>
</dbReference>
<dbReference type="CDD" id="cd02440">
    <property type="entry name" value="AdoMet_MTases"/>
    <property type="match status" value="1"/>
</dbReference>
<dbReference type="eggNOG" id="COG2227">
    <property type="taxonomic scope" value="Bacteria"/>
</dbReference>
<dbReference type="Proteomes" id="UP000030652">
    <property type="component" value="Unassembled WGS sequence"/>
</dbReference>
<dbReference type="InterPro" id="IPR029063">
    <property type="entry name" value="SAM-dependent_MTases_sf"/>
</dbReference>
<dbReference type="Pfam" id="PF13489">
    <property type="entry name" value="Methyltransf_23"/>
    <property type="match status" value="1"/>
</dbReference>
<comment type="caution">
    <text evidence="1">The sequence shown here is derived from an EMBL/GenBank/DDBJ whole genome shotgun (WGS) entry which is preliminary data.</text>
</comment>
<proteinExistence type="predicted"/>
<evidence type="ECO:0000313" key="1">
    <source>
        <dbReference type="EMBL" id="KHE92961.1"/>
    </source>
</evidence>
<protein>
    <submittedName>
        <fullName evidence="1">Two-component response regulator</fullName>
    </submittedName>
</protein>
<dbReference type="PANTHER" id="PTHR43861">
    <property type="entry name" value="TRANS-ACONITATE 2-METHYLTRANSFERASE-RELATED"/>
    <property type="match status" value="1"/>
</dbReference>
<gene>
    <name evidence="1" type="ORF">SCABRO_01350</name>
</gene>
<dbReference type="AlphaFoldDB" id="A0A0B0ELU3"/>
<evidence type="ECO:0000313" key="2">
    <source>
        <dbReference type="Proteomes" id="UP000030652"/>
    </source>
</evidence>
<organism evidence="1 2">
    <name type="scientific">Candidatus Scalindua brodae</name>
    <dbReference type="NCBI Taxonomy" id="237368"/>
    <lineage>
        <taxon>Bacteria</taxon>
        <taxon>Pseudomonadati</taxon>
        <taxon>Planctomycetota</taxon>
        <taxon>Candidatus Brocadiia</taxon>
        <taxon>Candidatus Brocadiales</taxon>
        <taxon>Candidatus Scalinduaceae</taxon>
        <taxon>Candidatus Scalindua</taxon>
    </lineage>
</organism>
<dbReference type="SUPFAM" id="SSF53335">
    <property type="entry name" value="S-adenosyl-L-methionine-dependent methyltransferases"/>
    <property type="match status" value="1"/>
</dbReference>